<dbReference type="Gene3D" id="1.10.10.10">
    <property type="entry name" value="Winged helix-like DNA-binding domain superfamily/Winged helix DNA-binding domain"/>
    <property type="match status" value="1"/>
</dbReference>
<dbReference type="SUPFAM" id="SSF52172">
    <property type="entry name" value="CheY-like"/>
    <property type="match status" value="1"/>
</dbReference>
<evidence type="ECO:0000259" key="5">
    <source>
        <dbReference type="PROSITE" id="PS51755"/>
    </source>
</evidence>
<organism evidence="6 7">
    <name type="scientific">Candidatus Dehalogenimonas loeffleri</name>
    <dbReference type="NCBI Taxonomy" id="3127115"/>
    <lineage>
        <taxon>Bacteria</taxon>
        <taxon>Bacillati</taxon>
        <taxon>Chloroflexota</taxon>
        <taxon>Dehalococcoidia</taxon>
        <taxon>Dehalococcoidales</taxon>
        <taxon>Dehalococcoidaceae</taxon>
        <taxon>Dehalogenimonas</taxon>
    </lineage>
</organism>
<evidence type="ECO:0000256" key="3">
    <source>
        <dbReference type="PROSITE-ProRule" id="PRU01091"/>
    </source>
</evidence>
<dbReference type="InterPro" id="IPR001867">
    <property type="entry name" value="OmpR/PhoB-type_DNA-bd"/>
</dbReference>
<dbReference type="Proteomes" id="UP001375370">
    <property type="component" value="Chromosome"/>
</dbReference>
<accession>A0ABZ2J756</accession>
<reference evidence="6 7" key="1">
    <citation type="submission" date="2024-03" db="EMBL/GenBank/DDBJ databases">
        <title>A Dehalogenimonas Isolated from Estuarine Sediments Dihaloeliminates Chlorinated Alkanes.</title>
        <authorList>
            <person name="Yang Y."/>
            <person name="Wang H."/>
        </authorList>
    </citation>
    <scope>NUCLEOTIDE SEQUENCE [LARGE SCALE GENOMIC DNA]</scope>
    <source>
        <strain evidence="6 7">W</strain>
    </source>
</reference>
<feature type="domain" description="OmpR/PhoB-type" evidence="5">
    <location>
        <begin position="126"/>
        <end position="224"/>
    </location>
</feature>
<feature type="DNA-binding region" description="OmpR/PhoB-type" evidence="3">
    <location>
        <begin position="126"/>
        <end position="224"/>
    </location>
</feature>
<keyword evidence="2" id="KW-0597">Phosphoprotein</keyword>
<dbReference type="CDD" id="cd17574">
    <property type="entry name" value="REC_OmpR"/>
    <property type="match status" value="1"/>
</dbReference>
<dbReference type="Gene3D" id="6.10.250.690">
    <property type="match status" value="1"/>
</dbReference>
<evidence type="ECO:0000256" key="2">
    <source>
        <dbReference type="PROSITE-ProRule" id="PRU00169"/>
    </source>
</evidence>
<gene>
    <name evidence="6" type="ORF">V8247_00455</name>
</gene>
<dbReference type="InterPro" id="IPR036388">
    <property type="entry name" value="WH-like_DNA-bd_sf"/>
</dbReference>
<dbReference type="InterPro" id="IPR001789">
    <property type="entry name" value="Sig_transdc_resp-reg_receiver"/>
</dbReference>
<dbReference type="SUPFAM" id="SSF46894">
    <property type="entry name" value="C-terminal effector domain of the bipartite response regulators"/>
    <property type="match status" value="1"/>
</dbReference>
<evidence type="ECO:0000313" key="7">
    <source>
        <dbReference type="Proteomes" id="UP001375370"/>
    </source>
</evidence>
<dbReference type="RefSeq" id="WP_338737657.1">
    <property type="nucleotide sequence ID" value="NZ_CP146612.1"/>
</dbReference>
<dbReference type="CDD" id="cd00383">
    <property type="entry name" value="trans_reg_C"/>
    <property type="match status" value="1"/>
</dbReference>
<dbReference type="Gene3D" id="3.40.50.2300">
    <property type="match status" value="1"/>
</dbReference>
<feature type="domain" description="Response regulatory" evidence="4">
    <location>
        <begin position="2"/>
        <end position="117"/>
    </location>
</feature>
<name>A0ABZ2J756_9CHLR</name>
<dbReference type="InterPro" id="IPR016032">
    <property type="entry name" value="Sig_transdc_resp-reg_C-effctor"/>
</dbReference>
<sequence length="224" mass="24738">MKILIVEDDSAIVELVSLCLKVSWPEAHILYAGLAEEGLELAEQENPDLIILDLGLPDKSGLELLKELRQSSAVPVIILTVRNEESDVVRGLELGADDYITKPFRQMEFVSRAKALLRRQKAVDTSLPITIGPLHFSASRRQITGNCKSIRVTNTEGKMLYLLAQNRGKAVSHDAISLAIWGETTPDAANSIRVHMRNLRQKLAQLDLGDLIATRSGAGYLMKK</sequence>
<dbReference type="InterPro" id="IPR011006">
    <property type="entry name" value="CheY-like_superfamily"/>
</dbReference>
<feature type="modified residue" description="4-aspartylphosphate" evidence="2">
    <location>
        <position position="53"/>
    </location>
</feature>
<evidence type="ECO:0000259" key="4">
    <source>
        <dbReference type="PROSITE" id="PS50110"/>
    </source>
</evidence>
<proteinExistence type="predicted"/>
<protein>
    <submittedName>
        <fullName evidence="6">Response regulator transcription factor</fullName>
    </submittedName>
</protein>
<dbReference type="SMART" id="SM00862">
    <property type="entry name" value="Trans_reg_C"/>
    <property type="match status" value="1"/>
</dbReference>
<dbReference type="Pfam" id="PF00486">
    <property type="entry name" value="Trans_reg_C"/>
    <property type="match status" value="1"/>
</dbReference>
<dbReference type="InterPro" id="IPR039420">
    <property type="entry name" value="WalR-like"/>
</dbReference>
<evidence type="ECO:0000256" key="1">
    <source>
        <dbReference type="ARBA" id="ARBA00023125"/>
    </source>
</evidence>
<dbReference type="PROSITE" id="PS50110">
    <property type="entry name" value="RESPONSE_REGULATORY"/>
    <property type="match status" value="1"/>
</dbReference>
<dbReference type="PANTHER" id="PTHR48111">
    <property type="entry name" value="REGULATOR OF RPOS"/>
    <property type="match status" value="1"/>
</dbReference>
<dbReference type="SMART" id="SM00448">
    <property type="entry name" value="REC"/>
    <property type="match status" value="1"/>
</dbReference>
<dbReference type="PANTHER" id="PTHR48111:SF50">
    <property type="entry name" value="KDP OPERON TRANSCRIPTIONAL REGULATORY PROTEIN KDPE"/>
    <property type="match status" value="1"/>
</dbReference>
<keyword evidence="1 3" id="KW-0238">DNA-binding</keyword>
<dbReference type="PROSITE" id="PS51755">
    <property type="entry name" value="OMPR_PHOB"/>
    <property type="match status" value="1"/>
</dbReference>
<keyword evidence="7" id="KW-1185">Reference proteome</keyword>
<dbReference type="EMBL" id="CP146612">
    <property type="protein sequence ID" value="WWX25474.1"/>
    <property type="molecule type" value="Genomic_DNA"/>
</dbReference>
<evidence type="ECO:0000313" key="6">
    <source>
        <dbReference type="EMBL" id="WWX25474.1"/>
    </source>
</evidence>
<dbReference type="Pfam" id="PF00072">
    <property type="entry name" value="Response_reg"/>
    <property type="match status" value="1"/>
</dbReference>